<evidence type="ECO:0000313" key="2">
    <source>
        <dbReference type="EMBL" id="KPA81019.1"/>
    </source>
</evidence>
<feature type="compositionally biased region" description="Basic and acidic residues" evidence="1">
    <location>
        <begin position="1148"/>
        <end position="1161"/>
    </location>
</feature>
<proteinExistence type="predicted"/>
<feature type="compositionally biased region" description="Polar residues" evidence="1">
    <location>
        <begin position="376"/>
        <end position="391"/>
    </location>
</feature>
<dbReference type="OrthoDB" id="266450at2759"/>
<feature type="region of interest" description="Disordered" evidence="1">
    <location>
        <begin position="374"/>
        <end position="436"/>
    </location>
</feature>
<feature type="compositionally biased region" description="Basic and acidic residues" evidence="1">
    <location>
        <begin position="1239"/>
        <end position="1248"/>
    </location>
</feature>
<feature type="region of interest" description="Disordered" evidence="1">
    <location>
        <begin position="1301"/>
        <end position="1348"/>
    </location>
</feature>
<feature type="compositionally biased region" description="Low complexity" evidence="1">
    <location>
        <begin position="1029"/>
        <end position="1041"/>
    </location>
</feature>
<feature type="compositionally biased region" description="Polar residues" evidence="1">
    <location>
        <begin position="539"/>
        <end position="549"/>
    </location>
</feature>
<feature type="region of interest" description="Disordered" evidence="1">
    <location>
        <begin position="583"/>
        <end position="649"/>
    </location>
</feature>
<feature type="compositionally biased region" description="Low complexity" evidence="1">
    <location>
        <begin position="246"/>
        <end position="266"/>
    </location>
</feature>
<feature type="region of interest" description="Disordered" evidence="1">
    <location>
        <begin position="460"/>
        <end position="494"/>
    </location>
</feature>
<feature type="region of interest" description="Disordered" evidence="1">
    <location>
        <begin position="106"/>
        <end position="142"/>
    </location>
</feature>
<protein>
    <submittedName>
        <fullName evidence="2">Uncharacterized protein</fullName>
    </submittedName>
</protein>
<dbReference type="GeneID" id="26904683"/>
<evidence type="ECO:0000256" key="1">
    <source>
        <dbReference type="SAM" id="MobiDB-lite"/>
    </source>
</evidence>
<feature type="region of interest" description="Disordered" evidence="1">
    <location>
        <begin position="528"/>
        <end position="549"/>
    </location>
</feature>
<dbReference type="VEuPathDB" id="TriTrypDB:LpyrH10_07_1990"/>
<feature type="compositionally biased region" description="Low complexity" evidence="1">
    <location>
        <begin position="1328"/>
        <end position="1348"/>
    </location>
</feature>
<feature type="compositionally biased region" description="Polar residues" evidence="1">
    <location>
        <begin position="926"/>
        <end position="943"/>
    </location>
</feature>
<sequence length="1348" mass="144640">MATECVPSHSEAHQIDVLESHPYHAQRHKVGHDNTVFQSLFPREFSVAKEHLVRSPAAVALNNEMTPFRMPSLSVSARIEAWETTEALPIHQETLLRDSIAHFDTSGNELLPDGDREDASRTAEAQGDARGAGVDSADAQPPFHMRVREVEKRFREQMEVHRELTRATRQLQLTEKSVRALRAQRRTHALTHAIQERQEAVLKRVWPEGDIPPLPTEETAQWVPRSFTGGPNPTAASLPPHPMGKAPALVSVVPPSPASSASAMSPTSELLKDILNTFSKPRELRGDSSSAGRSVASPLTPAARPTHSRTRRRTHSEGPHSSSGRAGASTDGVEESFPHANRVTASGLEIVRPPPPPKPYPVLRYVEVPRKAASPITLNPSTRDVRATSQLRKAASTKHTNDAAAVPSTSSNEYSQNSFTARETAARGLSRTGDSAVEDGIASTHTTSVDSAADSYSSDLFEVDDEDGTTTRRHDRKAVASDISSSPQSVHSASSFTDSVVAGTSETSVVTSFGVSVDTDVEDVRRRGTQGLRRHHRQSSLVAPSTVQKNGATASAIVERFLAACDAAVAAAAPLLHTPGVRVGRQKQTAPAPSQPSSSSSSSGNSSQTSASSTRSRKAEKRSDSSATLAEVRTSQEVSNGAVSPSQGWREDLQTQLHHVRHLRRFRDHLIRHLEMIEMRGKAQREKARLLQETQTLAKARRAALRQPPGKHDVEMQRLLQKVKGAQPSKDTAAHNRQRRPRPTRSQLLHGAGEDDEVSEAIATDLSDEASTANSSVIEEDLTAEQSALDDAVTESIDEVVDDWDNSAGGSVIATESVQSIEEDIADLLERTRRTSGGISSITAVTGPSHAASDGQLGLLANAGAGLDEIEEELADRLAELSSTAISTSSSVPSEVEELVGLLPSSLIPSDVDEERKGRAAEAESEPSTLSTESAVATETDTSLGELHSQRRNIYVAVKRGTRVQDRQDNKAYMQDSMASSIFTASSDADVDTTVESSMTISERADDASPLAERPSSAIRNDAPPASQRGDAATISTTTTSDGDDDDDESRTDESDSTDALTALEVDMALTKHRRQAALRSATSVPSFDQLYNPFTPAGRQVTAAQMKEASASEKERLSGESEAGGDVSNEGNGEEQGSGMRAPSATRSDEASEADKDVTETSKALCSDHGAVHRAAAETQTETASNTKADAGTAATETAPAAYAAEDLVAQNAWKARQLHMLRQLRKLSVEDALDDEAKVEKNEVETQPRSLAYSSSPRKTSAEVALDAAEDAAREEWAQHWGVLESLLQTRFASPRYEERMTATRHAMQRQRRQIPRTLSGSSATSSANDASRSGCSSSSSASAIP</sequence>
<dbReference type="EMBL" id="LGTL01000007">
    <property type="protein sequence ID" value="KPA81019.1"/>
    <property type="molecule type" value="Genomic_DNA"/>
</dbReference>
<feature type="region of interest" description="Disordered" evidence="1">
    <location>
        <begin position="722"/>
        <end position="757"/>
    </location>
</feature>
<dbReference type="Proteomes" id="UP000037923">
    <property type="component" value="Unassembled WGS sequence"/>
</dbReference>
<reference evidence="2 3" key="1">
    <citation type="submission" date="2015-07" db="EMBL/GenBank/DDBJ databases">
        <title>High-quality genome of monoxenous trypanosomatid Leptomonas pyrrhocoris.</title>
        <authorList>
            <person name="Flegontov P."/>
            <person name="Butenko A."/>
            <person name="Firsov S."/>
            <person name="Vlcek C."/>
            <person name="Logacheva M.D."/>
            <person name="Field M."/>
            <person name="Filatov D."/>
            <person name="Flegontova O."/>
            <person name="Gerasimov E."/>
            <person name="Jackson A.P."/>
            <person name="Kelly S."/>
            <person name="Opperdoes F."/>
            <person name="O'Reilly A."/>
            <person name="Votypka J."/>
            <person name="Yurchenko V."/>
            <person name="Lukes J."/>
        </authorList>
    </citation>
    <scope>NUCLEOTIDE SEQUENCE [LARGE SCALE GENOMIC DNA]</scope>
    <source>
        <strain evidence="2">H10</strain>
    </source>
</reference>
<feature type="compositionally biased region" description="Low complexity" evidence="1">
    <location>
        <begin position="587"/>
        <end position="614"/>
    </location>
</feature>
<evidence type="ECO:0000313" key="3">
    <source>
        <dbReference type="Proteomes" id="UP000037923"/>
    </source>
</evidence>
<dbReference type="OMA" id="EEWAQHW"/>
<feature type="compositionally biased region" description="Acidic residues" evidence="1">
    <location>
        <begin position="1042"/>
        <end position="1057"/>
    </location>
</feature>
<feature type="region of interest" description="Disordered" evidence="1">
    <location>
        <begin position="1239"/>
        <end position="1263"/>
    </location>
</feature>
<organism evidence="2 3">
    <name type="scientific">Leptomonas pyrrhocoris</name>
    <name type="common">Firebug parasite</name>
    <dbReference type="NCBI Taxonomy" id="157538"/>
    <lineage>
        <taxon>Eukaryota</taxon>
        <taxon>Discoba</taxon>
        <taxon>Euglenozoa</taxon>
        <taxon>Kinetoplastea</taxon>
        <taxon>Metakinetoplastina</taxon>
        <taxon>Trypanosomatida</taxon>
        <taxon>Trypanosomatidae</taxon>
        <taxon>Leishmaniinae</taxon>
        <taxon>Leptomonas</taxon>
    </lineage>
</organism>
<feature type="region of interest" description="Disordered" evidence="1">
    <location>
        <begin position="1102"/>
        <end position="1194"/>
    </location>
</feature>
<feature type="compositionally biased region" description="Polar residues" evidence="1">
    <location>
        <begin position="1249"/>
        <end position="1261"/>
    </location>
</feature>
<feature type="compositionally biased region" description="Low complexity" evidence="1">
    <location>
        <begin position="1129"/>
        <end position="1140"/>
    </location>
</feature>
<feature type="compositionally biased region" description="Polar residues" evidence="1">
    <location>
        <begin position="407"/>
        <end position="421"/>
    </location>
</feature>
<gene>
    <name evidence="2" type="ORF">ABB37_04392</name>
</gene>
<feature type="region of interest" description="Disordered" evidence="1">
    <location>
        <begin position="281"/>
        <end position="334"/>
    </location>
</feature>
<accession>A0A0M9G2U3</accession>
<feature type="region of interest" description="Disordered" evidence="1">
    <location>
        <begin position="909"/>
        <end position="945"/>
    </location>
</feature>
<name>A0A0M9G2U3_LEPPY</name>
<comment type="caution">
    <text evidence="2">The sequence shown here is derived from an EMBL/GenBank/DDBJ whole genome shotgun (WGS) entry which is preliminary data.</text>
</comment>
<feature type="region of interest" description="Disordered" evidence="1">
    <location>
        <begin position="986"/>
        <end position="1061"/>
    </location>
</feature>
<dbReference type="RefSeq" id="XP_015659458.1">
    <property type="nucleotide sequence ID" value="XM_015802057.1"/>
</dbReference>
<feature type="compositionally biased region" description="Low complexity" evidence="1">
    <location>
        <begin position="484"/>
        <end position="494"/>
    </location>
</feature>
<feature type="compositionally biased region" description="Polar residues" evidence="1">
    <location>
        <begin position="625"/>
        <end position="647"/>
    </location>
</feature>
<feature type="compositionally biased region" description="Basic and acidic residues" evidence="1">
    <location>
        <begin position="1111"/>
        <end position="1120"/>
    </location>
</feature>
<feature type="region of interest" description="Disordered" evidence="1">
    <location>
        <begin position="224"/>
        <end position="266"/>
    </location>
</feature>
<keyword evidence="3" id="KW-1185">Reference proteome</keyword>